<evidence type="ECO:0000313" key="3">
    <source>
        <dbReference type="Proteomes" id="UP000824264"/>
    </source>
</evidence>
<evidence type="ECO:0000313" key="2">
    <source>
        <dbReference type="EMBL" id="HIW79850.1"/>
    </source>
</evidence>
<dbReference type="PROSITE" id="PS51257">
    <property type="entry name" value="PROKAR_LIPOPROTEIN"/>
    <property type="match status" value="1"/>
</dbReference>
<feature type="non-terminal residue" evidence="2">
    <location>
        <position position="78"/>
    </location>
</feature>
<dbReference type="Proteomes" id="UP000824264">
    <property type="component" value="Unassembled WGS sequence"/>
</dbReference>
<gene>
    <name evidence="2" type="ORF">H9874_12025</name>
</gene>
<reference evidence="2" key="2">
    <citation type="submission" date="2021-04" db="EMBL/GenBank/DDBJ databases">
        <authorList>
            <person name="Gilroy R."/>
        </authorList>
    </citation>
    <scope>NUCLEOTIDE SEQUENCE</scope>
    <source>
        <strain evidence="2">ChiSxjej5B17-1746</strain>
    </source>
</reference>
<reference evidence="2" key="1">
    <citation type="journal article" date="2021" name="PeerJ">
        <title>Extensive microbial diversity within the chicken gut microbiome revealed by metagenomics and culture.</title>
        <authorList>
            <person name="Gilroy R."/>
            <person name="Ravi A."/>
            <person name="Getino M."/>
            <person name="Pursley I."/>
            <person name="Horton D.L."/>
            <person name="Alikhan N.F."/>
            <person name="Baker D."/>
            <person name="Gharbi K."/>
            <person name="Hall N."/>
            <person name="Watson M."/>
            <person name="Adriaenssens E.M."/>
            <person name="Foster-Nyarko E."/>
            <person name="Jarju S."/>
            <person name="Secka A."/>
            <person name="Antonio M."/>
            <person name="Oren A."/>
            <person name="Chaudhuri R.R."/>
            <person name="La Ragione R."/>
            <person name="Hildebrand F."/>
            <person name="Pallen M.J."/>
        </authorList>
    </citation>
    <scope>NUCLEOTIDE SEQUENCE</scope>
    <source>
        <strain evidence="2">ChiSxjej5B17-1746</strain>
    </source>
</reference>
<feature type="chain" id="PRO_5038679992" evidence="1">
    <location>
        <begin position="25"/>
        <end position="78"/>
    </location>
</feature>
<name>A0A9D1R2V2_9BACT</name>
<sequence>MNVCLKRTARLCTVAALAGLLLLAGCGRTVFVGGGTPTAGTGHVVGDSLTAQADAAWKAGKYLEAERLYNVIARDAAL</sequence>
<feature type="signal peptide" evidence="1">
    <location>
        <begin position="1"/>
        <end position="24"/>
    </location>
</feature>
<dbReference type="EMBL" id="DXGI01000450">
    <property type="protein sequence ID" value="HIW79850.1"/>
    <property type="molecule type" value="Genomic_DNA"/>
</dbReference>
<evidence type="ECO:0000256" key="1">
    <source>
        <dbReference type="SAM" id="SignalP"/>
    </source>
</evidence>
<dbReference type="AlphaFoldDB" id="A0A9D1R2V2"/>
<comment type="caution">
    <text evidence="2">The sequence shown here is derived from an EMBL/GenBank/DDBJ whole genome shotgun (WGS) entry which is preliminary data.</text>
</comment>
<protein>
    <submittedName>
        <fullName evidence="2">Uncharacterized protein</fullName>
    </submittedName>
</protein>
<keyword evidence="1" id="KW-0732">Signal</keyword>
<organism evidence="2 3">
    <name type="scientific">Candidatus Bilophila faecipullorum</name>
    <dbReference type="NCBI Taxonomy" id="2838482"/>
    <lineage>
        <taxon>Bacteria</taxon>
        <taxon>Pseudomonadati</taxon>
        <taxon>Thermodesulfobacteriota</taxon>
        <taxon>Desulfovibrionia</taxon>
        <taxon>Desulfovibrionales</taxon>
        <taxon>Desulfovibrionaceae</taxon>
        <taxon>Bilophila</taxon>
    </lineage>
</organism>
<proteinExistence type="predicted"/>
<accession>A0A9D1R2V2</accession>